<name>A0A1N7K4B4_9PROT</name>
<evidence type="ECO:0000259" key="2">
    <source>
        <dbReference type="Pfam" id="PF00535"/>
    </source>
</evidence>
<dbReference type="InterPro" id="IPR050256">
    <property type="entry name" value="Glycosyltransferase_2"/>
</dbReference>
<protein>
    <submittedName>
        <fullName evidence="3">Glycosyltransferase involved in cell wall bisynthesis</fullName>
    </submittedName>
</protein>
<dbReference type="GO" id="GO:0016740">
    <property type="term" value="F:transferase activity"/>
    <property type="evidence" value="ECO:0007669"/>
    <property type="project" value="UniProtKB-KW"/>
</dbReference>
<dbReference type="PANTHER" id="PTHR48090:SF7">
    <property type="entry name" value="RFBJ PROTEIN"/>
    <property type="match status" value="1"/>
</dbReference>
<reference evidence="3 4" key="1">
    <citation type="submission" date="2017-01" db="EMBL/GenBank/DDBJ databases">
        <authorList>
            <person name="Mah S.A."/>
            <person name="Swanson W.J."/>
            <person name="Moy G.W."/>
            <person name="Vacquier V.D."/>
        </authorList>
    </citation>
    <scope>NUCLEOTIDE SEQUENCE [LARGE SCALE GENOMIC DNA]</scope>
    <source>
        <strain evidence="3 4">DSM 11589</strain>
    </source>
</reference>
<gene>
    <name evidence="3" type="ORF">SAMN05421779_102599</name>
</gene>
<dbReference type="AlphaFoldDB" id="A0A1N7K4B4"/>
<proteinExistence type="predicted"/>
<dbReference type="EMBL" id="FTOA01000002">
    <property type="protein sequence ID" value="SIS56410.1"/>
    <property type="molecule type" value="Genomic_DNA"/>
</dbReference>
<feature type="domain" description="Glycosyltransferase 2-like" evidence="2">
    <location>
        <begin position="24"/>
        <end position="181"/>
    </location>
</feature>
<evidence type="ECO:0000256" key="1">
    <source>
        <dbReference type="SAM" id="Phobius"/>
    </source>
</evidence>
<evidence type="ECO:0000313" key="3">
    <source>
        <dbReference type="EMBL" id="SIS56410.1"/>
    </source>
</evidence>
<dbReference type="Gene3D" id="3.90.550.10">
    <property type="entry name" value="Spore Coat Polysaccharide Biosynthesis Protein SpsA, Chain A"/>
    <property type="match status" value="1"/>
</dbReference>
<keyword evidence="4" id="KW-1185">Reference proteome</keyword>
<keyword evidence="3" id="KW-0808">Transferase</keyword>
<keyword evidence="1" id="KW-0812">Transmembrane</keyword>
<dbReference type="CDD" id="cd04179">
    <property type="entry name" value="DPM_DPG-synthase_like"/>
    <property type="match status" value="1"/>
</dbReference>
<dbReference type="Proteomes" id="UP000185678">
    <property type="component" value="Unassembled WGS sequence"/>
</dbReference>
<dbReference type="OrthoDB" id="7527830at2"/>
<accession>A0A1N7K4B4</accession>
<dbReference type="SUPFAM" id="SSF53448">
    <property type="entry name" value="Nucleotide-diphospho-sugar transferases"/>
    <property type="match status" value="1"/>
</dbReference>
<keyword evidence="1" id="KW-0472">Membrane</keyword>
<keyword evidence="1" id="KW-1133">Transmembrane helix</keyword>
<dbReference type="PANTHER" id="PTHR48090">
    <property type="entry name" value="UNDECAPRENYL-PHOSPHATE 4-DEOXY-4-FORMAMIDO-L-ARABINOSE TRANSFERASE-RELATED"/>
    <property type="match status" value="1"/>
</dbReference>
<organism evidence="3 4">
    <name type="scientific">Insolitispirillum peregrinum</name>
    <dbReference type="NCBI Taxonomy" id="80876"/>
    <lineage>
        <taxon>Bacteria</taxon>
        <taxon>Pseudomonadati</taxon>
        <taxon>Pseudomonadota</taxon>
        <taxon>Alphaproteobacteria</taxon>
        <taxon>Rhodospirillales</taxon>
        <taxon>Novispirillaceae</taxon>
        <taxon>Insolitispirillum</taxon>
    </lineage>
</organism>
<dbReference type="InterPro" id="IPR001173">
    <property type="entry name" value="Glyco_trans_2-like"/>
</dbReference>
<evidence type="ECO:0000313" key="4">
    <source>
        <dbReference type="Proteomes" id="UP000185678"/>
    </source>
</evidence>
<sequence>MTAPAPATDALALVTAHDAAIVAVVIPCYRVGDAVFRVIKGIGPEVHRIYVIDDCCPEKTGDRVEKDCDDPRVVVVRHPVNKGVGGAVITGYTHAASDGATVVVKLDGDGQMDPTLIPRFIRPILEGRADYTKGNRFYRLSSLRGMPPIRLFGNAVLSFLTKFSSGYWQVFDPTNGYTAIHGALLRHMPLDKVAQDYFFESDMLFRLNTLRAVVRDIPMDAVYADEVSGLKIGKVIPRFLARHTVNLAKRIFYNYFLRDFQVASLALMLGLPLTLTGMLFGISAWHESAAQGVATPAGTVMLAALPILIGSQLLMLAMAYDMQNQPTLPAHKDIE</sequence>
<dbReference type="STRING" id="80876.SAMN05421779_102599"/>
<feature type="transmembrane region" description="Helical" evidence="1">
    <location>
        <begin position="297"/>
        <end position="320"/>
    </location>
</feature>
<feature type="transmembrane region" description="Helical" evidence="1">
    <location>
        <begin position="262"/>
        <end position="285"/>
    </location>
</feature>
<dbReference type="Pfam" id="PF00535">
    <property type="entry name" value="Glycos_transf_2"/>
    <property type="match status" value="1"/>
</dbReference>
<dbReference type="RefSeq" id="WP_084194644.1">
    <property type="nucleotide sequence ID" value="NZ_FTOA01000002.1"/>
</dbReference>
<dbReference type="InterPro" id="IPR029044">
    <property type="entry name" value="Nucleotide-diphossugar_trans"/>
</dbReference>